<keyword evidence="4" id="KW-1185">Reference proteome</keyword>
<dbReference type="InterPro" id="IPR028115">
    <property type="entry name" value="DUF4484"/>
</dbReference>
<reference evidence="3" key="1">
    <citation type="journal article" date="2022" name="bioRxiv">
        <title>Deciphering the potential niche of two novel black yeast fungi from a biological soil crust based on their genomes, phenotypes, and melanin regulation.</title>
        <authorList>
            <consortium name="DOE Joint Genome Institute"/>
            <person name="Carr E.C."/>
            <person name="Barton Q."/>
            <person name="Grambo S."/>
            <person name="Sullivan M."/>
            <person name="Renfro C.M."/>
            <person name="Kuo A."/>
            <person name="Pangilinan J."/>
            <person name="Lipzen A."/>
            <person name="Keymanesh K."/>
            <person name="Savage E."/>
            <person name="Barry K."/>
            <person name="Grigoriev I.V."/>
            <person name="Riekhof W.R."/>
            <person name="Harris S.S."/>
        </authorList>
    </citation>
    <scope>NUCLEOTIDE SEQUENCE</scope>
    <source>
        <strain evidence="3">JF 03-4F</strain>
    </source>
</reference>
<dbReference type="InterPro" id="IPR018626">
    <property type="entry name" value="LCHN/Anr2"/>
</dbReference>
<dbReference type="GO" id="GO:0005811">
    <property type="term" value="C:lipid droplet"/>
    <property type="evidence" value="ECO:0007669"/>
    <property type="project" value="TreeGrafter"/>
</dbReference>
<feature type="region of interest" description="Disordered" evidence="1">
    <location>
        <begin position="146"/>
        <end position="167"/>
    </location>
</feature>
<evidence type="ECO:0000313" key="3">
    <source>
        <dbReference type="EMBL" id="KAI1609401.1"/>
    </source>
</evidence>
<dbReference type="Pfam" id="PF09804">
    <property type="entry name" value="DENND11"/>
    <property type="match status" value="1"/>
</dbReference>
<sequence length="576" mass="63868">MAAPNPLRIDTSSEPPIPHIAALFVVKFDHRKGYTLGWHRATEDVTLEGVVEYKSLPSGLHSVEEDLVYFIHDEYAGLSTFINKPDEQSDRAARMLAVGVIVPLEHGRMGRSWRHAVVLKELARSQIEDGDNTTALEEYWDKHKLTPESRTGSGAQDPQQTNGYRKSRSMSAATTFISGHHALIPHHPASTLEESVKTFGPLIFPLYRAALLRKRILIVTDTPVEFSCNLVYNMSILSSVSTSLLSLIPEGDVPPYWLRPLFTVGVLDIPQLERNKTPTTTSSSDDSWIACTTDDVLSTKPDLYDILVLMPRSDSKTESNRVFPKIVPSKPELTKAFPKTGIKSTQRDYDRFVHLFQALQRFAPSPVTNNDFSADGTNDASSIASGSSGFSENKVVVEPSSWSRAAYTSLVWWASAGDRRAGLGDSEEDDKERDLALLHYEGDDEQTREVALVAYFHSMTKALFQTIAEAVARADGKSLQEDAYHDDDDDENDASPADPNSTRQPPVVEGDETENLLGRDGEKGDVEISQDDMTAMGLDSWSASDKQFVENFVHLWWGRKAVVHAGVIECCGIRII</sequence>
<evidence type="ECO:0000259" key="2">
    <source>
        <dbReference type="Pfam" id="PF14831"/>
    </source>
</evidence>
<dbReference type="PANTHER" id="PTHR28153">
    <property type="entry name" value="PROTEIN, PUTATIVE-RELATED"/>
    <property type="match status" value="1"/>
</dbReference>
<feature type="compositionally biased region" description="Polar residues" evidence="1">
    <location>
        <begin position="148"/>
        <end position="167"/>
    </location>
</feature>
<dbReference type="EMBL" id="MU404360">
    <property type="protein sequence ID" value="KAI1609401.1"/>
    <property type="molecule type" value="Genomic_DNA"/>
</dbReference>
<feature type="region of interest" description="Disordered" evidence="1">
    <location>
        <begin position="482"/>
        <end position="525"/>
    </location>
</feature>
<dbReference type="PANTHER" id="PTHR28153:SF1">
    <property type="entry name" value="DUF4484 DOMAIN-CONTAINING PROTEIN"/>
    <property type="match status" value="1"/>
</dbReference>
<dbReference type="Proteomes" id="UP001203852">
    <property type="component" value="Unassembled WGS sequence"/>
</dbReference>
<feature type="domain" description="DUF4484" evidence="2">
    <location>
        <begin position="397"/>
        <end position="576"/>
    </location>
</feature>
<dbReference type="Pfam" id="PF14831">
    <property type="entry name" value="DUF4484"/>
    <property type="match status" value="1"/>
</dbReference>
<proteinExistence type="predicted"/>
<dbReference type="AlphaFoldDB" id="A0AAN6DN52"/>
<gene>
    <name evidence="3" type="ORF">EDD36DRAFT_69914</name>
</gene>
<comment type="caution">
    <text evidence="3">The sequence shown here is derived from an EMBL/GenBank/DDBJ whole genome shotgun (WGS) entry which is preliminary data.</text>
</comment>
<feature type="compositionally biased region" description="Acidic residues" evidence="1">
    <location>
        <begin position="484"/>
        <end position="493"/>
    </location>
</feature>
<organism evidence="3 4">
    <name type="scientific">Exophiala viscosa</name>
    <dbReference type="NCBI Taxonomy" id="2486360"/>
    <lineage>
        <taxon>Eukaryota</taxon>
        <taxon>Fungi</taxon>
        <taxon>Dikarya</taxon>
        <taxon>Ascomycota</taxon>
        <taxon>Pezizomycotina</taxon>
        <taxon>Eurotiomycetes</taxon>
        <taxon>Chaetothyriomycetidae</taxon>
        <taxon>Chaetothyriales</taxon>
        <taxon>Herpotrichiellaceae</taxon>
        <taxon>Exophiala</taxon>
    </lineage>
</organism>
<accession>A0AAN6DN52</accession>
<dbReference type="InterPro" id="IPR053056">
    <property type="entry name" value="Lipid_Metab_Assoc_Protein"/>
</dbReference>
<name>A0AAN6DN52_9EURO</name>
<protein>
    <recommendedName>
        <fullName evidence="2">DUF4484 domain-containing protein</fullName>
    </recommendedName>
</protein>
<evidence type="ECO:0000313" key="4">
    <source>
        <dbReference type="Proteomes" id="UP001203852"/>
    </source>
</evidence>
<evidence type="ECO:0000256" key="1">
    <source>
        <dbReference type="SAM" id="MobiDB-lite"/>
    </source>
</evidence>